<sequence length="246" mass="28044">MSTTVSPRLPPELEHFIFLIALKADYREARSLLLVAKRVFNWLIPHVFGVVEFSNSRSLPIAFNETIYKRYGCHVHDLHLETKQMACHLPLFPNIVNLTLRSQGAATSYLPALLDLPLERLSITLNFDPPSPELFQVFSKVAHLDLLTTLLSWSSFLPTVEELLHLPKLTHLSVPWTFEPSVLMLFLDRRRCPELRVAIVWGGRAPPGVDDPRVCLSKSHPMKKRNWDAGEREMDMWECAGGVIAE</sequence>
<keyword evidence="2" id="KW-1185">Reference proteome</keyword>
<name>A0ACD3AD58_9AGAR</name>
<reference evidence="1 2" key="1">
    <citation type="journal article" date="2019" name="Nat. Ecol. Evol.">
        <title>Megaphylogeny resolves global patterns of mushroom evolution.</title>
        <authorList>
            <person name="Varga T."/>
            <person name="Krizsan K."/>
            <person name="Foldi C."/>
            <person name="Dima B."/>
            <person name="Sanchez-Garcia M."/>
            <person name="Sanchez-Ramirez S."/>
            <person name="Szollosi G.J."/>
            <person name="Szarkandi J.G."/>
            <person name="Papp V."/>
            <person name="Albert L."/>
            <person name="Andreopoulos W."/>
            <person name="Angelini C."/>
            <person name="Antonin V."/>
            <person name="Barry K.W."/>
            <person name="Bougher N.L."/>
            <person name="Buchanan P."/>
            <person name="Buyck B."/>
            <person name="Bense V."/>
            <person name="Catcheside P."/>
            <person name="Chovatia M."/>
            <person name="Cooper J."/>
            <person name="Damon W."/>
            <person name="Desjardin D."/>
            <person name="Finy P."/>
            <person name="Geml J."/>
            <person name="Haridas S."/>
            <person name="Hughes K."/>
            <person name="Justo A."/>
            <person name="Karasinski D."/>
            <person name="Kautmanova I."/>
            <person name="Kiss B."/>
            <person name="Kocsube S."/>
            <person name="Kotiranta H."/>
            <person name="LaButti K.M."/>
            <person name="Lechner B.E."/>
            <person name="Liimatainen K."/>
            <person name="Lipzen A."/>
            <person name="Lukacs Z."/>
            <person name="Mihaltcheva S."/>
            <person name="Morgado L.N."/>
            <person name="Niskanen T."/>
            <person name="Noordeloos M.E."/>
            <person name="Ohm R.A."/>
            <person name="Ortiz-Santana B."/>
            <person name="Ovrebo C."/>
            <person name="Racz N."/>
            <person name="Riley R."/>
            <person name="Savchenko A."/>
            <person name="Shiryaev A."/>
            <person name="Soop K."/>
            <person name="Spirin V."/>
            <person name="Szebenyi C."/>
            <person name="Tomsovsky M."/>
            <person name="Tulloss R.E."/>
            <person name="Uehling J."/>
            <person name="Grigoriev I.V."/>
            <person name="Vagvolgyi C."/>
            <person name="Papp T."/>
            <person name="Martin F.M."/>
            <person name="Miettinen O."/>
            <person name="Hibbett D.S."/>
            <person name="Nagy L.G."/>
        </authorList>
    </citation>
    <scope>NUCLEOTIDE SEQUENCE [LARGE SCALE GENOMIC DNA]</scope>
    <source>
        <strain evidence="1 2">NL-1719</strain>
    </source>
</reference>
<dbReference type="Proteomes" id="UP000308600">
    <property type="component" value="Unassembled WGS sequence"/>
</dbReference>
<evidence type="ECO:0000313" key="2">
    <source>
        <dbReference type="Proteomes" id="UP000308600"/>
    </source>
</evidence>
<gene>
    <name evidence="1" type="ORF">BDN72DRAFT_847576</name>
</gene>
<dbReference type="EMBL" id="ML208520">
    <property type="protein sequence ID" value="TFK63496.1"/>
    <property type="molecule type" value="Genomic_DNA"/>
</dbReference>
<protein>
    <submittedName>
        <fullName evidence="1">Uncharacterized protein</fullName>
    </submittedName>
</protein>
<organism evidence="1 2">
    <name type="scientific">Pluteus cervinus</name>
    <dbReference type="NCBI Taxonomy" id="181527"/>
    <lineage>
        <taxon>Eukaryota</taxon>
        <taxon>Fungi</taxon>
        <taxon>Dikarya</taxon>
        <taxon>Basidiomycota</taxon>
        <taxon>Agaricomycotina</taxon>
        <taxon>Agaricomycetes</taxon>
        <taxon>Agaricomycetidae</taxon>
        <taxon>Agaricales</taxon>
        <taxon>Pluteineae</taxon>
        <taxon>Pluteaceae</taxon>
        <taxon>Pluteus</taxon>
    </lineage>
</organism>
<proteinExistence type="predicted"/>
<evidence type="ECO:0000313" key="1">
    <source>
        <dbReference type="EMBL" id="TFK63496.1"/>
    </source>
</evidence>
<accession>A0ACD3AD58</accession>